<dbReference type="GO" id="GO:0008270">
    <property type="term" value="F:zinc ion binding"/>
    <property type="evidence" value="ECO:0007669"/>
    <property type="project" value="UniProtKB-KW"/>
</dbReference>
<evidence type="ECO:0000259" key="3">
    <source>
        <dbReference type="PROSITE" id="PS50158"/>
    </source>
</evidence>
<keyword evidence="1" id="KW-0479">Metal-binding</keyword>
<feature type="region of interest" description="Disordered" evidence="2">
    <location>
        <begin position="241"/>
        <end position="270"/>
    </location>
</feature>
<feature type="compositionally biased region" description="Gly residues" evidence="2">
    <location>
        <begin position="257"/>
        <end position="270"/>
    </location>
</feature>
<feature type="region of interest" description="Disordered" evidence="2">
    <location>
        <begin position="1"/>
        <end position="227"/>
    </location>
</feature>
<name>A0A8K0VRK2_9PLEO</name>
<dbReference type="SMART" id="SM00343">
    <property type="entry name" value="ZnF_C2HC"/>
    <property type="match status" value="1"/>
</dbReference>
<keyword evidence="1" id="KW-0862">Zinc</keyword>
<organism evidence="4 5">
    <name type="scientific">Paraphoma chrysanthemicola</name>
    <dbReference type="NCBI Taxonomy" id="798071"/>
    <lineage>
        <taxon>Eukaryota</taxon>
        <taxon>Fungi</taxon>
        <taxon>Dikarya</taxon>
        <taxon>Ascomycota</taxon>
        <taxon>Pezizomycotina</taxon>
        <taxon>Dothideomycetes</taxon>
        <taxon>Pleosporomycetidae</taxon>
        <taxon>Pleosporales</taxon>
        <taxon>Pleosporineae</taxon>
        <taxon>Phaeosphaeriaceae</taxon>
        <taxon>Paraphoma</taxon>
    </lineage>
</organism>
<evidence type="ECO:0000256" key="1">
    <source>
        <dbReference type="PROSITE-ProRule" id="PRU00047"/>
    </source>
</evidence>
<proteinExistence type="predicted"/>
<feature type="domain" description="CCHC-type" evidence="3">
    <location>
        <begin position="237"/>
        <end position="252"/>
    </location>
</feature>
<accession>A0A8K0VRK2</accession>
<dbReference type="AlphaFoldDB" id="A0A8K0VRK2"/>
<evidence type="ECO:0000313" key="4">
    <source>
        <dbReference type="EMBL" id="KAH7067944.1"/>
    </source>
</evidence>
<feature type="compositionally biased region" description="Basic and acidic residues" evidence="2">
    <location>
        <begin position="71"/>
        <end position="84"/>
    </location>
</feature>
<keyword evidence="1" id="KW-0863">Zinc-finger</keyword>
<dbReference type="PROSITE" id="PS50158">
    <property type="entry name" value="ZF_CCHC"/>
    <property type="match status" value="1"/>
</dbReference>
<keyword evidence="5" id="KW-1185">Reference proteome</keyword>
<dbReference type="Gene3D" id="4.10.60.10">
    <property type="entry name" value="Zinc finger, CCHC-type"/>
    <property type="match status" value="1"/>
</dbReference>
<comment type="caution">
    <text evidence="4">The sequence shown here is derived from an EMBL/GenBank/DDBJ whole genome shotgun (WGS) entry which is preliminary data.</text>
</comment>
<dbReference type="EMBL" id="JAGMVJ010000033">
    <property type="protein sequence ID" value="KAH7067944.1"/>
    <property type="molecule type" value="Genomic_DNA"/>
</dbReference>
<feature type="compositionally biased region" description="Polar residues" evidence="2">
    <location>
        <begin position="1"/>
        <end position="13"/>
    </location>
</feature>
<dbReference type="GO" id="GO:0003676">
    <property type="term" value="F:nucleic acid binding"/>
    <property type="evidence" value="ECO:0007669"/>
    <property type="project" value="InterPro"/>
</dbReference>
<feature type="compositionally biased region" description="Acidic residues" evidence="2">
    <location>
        <begin position="157"/>
        <end position="172"/>
    </location>
</feature>
<dbReference type="SUPFAM" id="SSF57756">
    <property type="entry name" value="Retrovirus zinc finger-like domains"/>
    <property type="match status" value="1"/>
</dbReference>
<evidence type="ECO:0000313" key="5">
    <source>
        <dbReference type="Proteomes" id="UP000813461"/>
    </source>
</evidence>
<reference evidence="4" key="1">
    <citation type="journal article" date="2021" name="Nat. Commun.">
        <title>Genetic determinants of endophytism in the Arabidopsis root mycobiome.</title>
        <authorList>
            <person name="Mesny F."/>
            <person name="Miyauchi S."/>
            <person name="Thiergart T."/>
            <person name="Pickel B."/>
            <person name="Atanasova L."/>
            <person name="Karlsson M."/>
            <person name="Huettel B."/>
            <person name="Barry K.W."/>
            <person name="Haridas S."/>
            <person name="Chen C."/>
            <person name="Bauer D."/>
            <person name="Andreopoulos W."/>
            <person name="Pangilinan J."/>
            <person name="LaButti K."/>
            <person name="Riley R."/>
            <person name="Lipzen A."/>
            <person name="Clum A."/>
            <person name="Drula E."/>
            <person name="Henrissat B."/>
            <person name="Kohler A."/>
            <person name="Grigoriev I.V."/>
            <person name="Martin F.M."/>
            <person name="Hacquard S."/>
        </authorList>
    </citation>
    <scope>NUCLEOTIDE SEQUENCE</scope>
    <source>
        <strain evidence="4">MPI-SDFR-AT-0120</strain>
    </source>
</reference>
<dbReference type="InterPro" id="IPR001878">
    <property type="entry name" value="Znf_CCHC"/>
</dbReference>
<dbReference type="OrthoDB" id="427960at2759"/>
<gene>
    <name evidence="4" type="ORF">FB567DRAFT_457589</name>
</gene>
<evidence type="ECO:0000256" key="2">
    <source>
        <dbReference type="SAM" id="MobiDB-lite"/>
    </source>
</evidence>
<sequence length="270" mass="29240">MASSTPKTMSSRLMTMKFMQRSAHKATASSPSTPNGPPSKKARLSNGRSAPGTPGTPGTPDHEIIQSAVIAEEKKRQEALDKAAQHAGETKWVLSFKDPLEDKRPNALQVRQAGFAEIDAGSDSNDSEEEARPIRKTFGGGVKRKEKPVATEKTDQSEGETESSSEEYDSDDPTAALIRETKREVAAEKRKGRNTESRLDMDSPSAPSRHVHEDMSLRGLQSLSGEIKQRDMSNVECFKCGQKGHLQSNCPRPRGSAGRGRGRGGGGGRR</sequence>
<protein>
    <recommendedName>
        <fullName evidence="3">CCHC-type domain-containing protein</fullName>
    </recommendedName>
</protein>
<feature type="compositionally biased region" description="Basic and acidic residues" evidence="2">
    <location>
        <begin position="179"/>
        <end position="201"/>
    </location>
</feature>
<feature type="compositionally biased region" description="Basic and acidic residues" evidence="2">
    <location>
        <begin position="147"/>
        <end position="156"/>
    </location>
</feature>
<dbReference type="Proteomes" id="UP000813461">
    <property type="component" value="Unassembled WGS sequence"/>
</dbReference>
<dbReference type="InterPro" id="IPR036875">
    <property type="entry name" value="Znf_CCHC_sf"/>
</dbReference>
<dbReference type="Pfam" id="PF00098">
    <property type="entry name" value="zf-CCHC"/>
    <property type="match status" value="1"/>
</dbReference>